<comment type="caution">
    <text evidence="1">The sequence shown here is derived from an EMBL/GenBank/DDBJ whole genome shotgun (WGS) entry which is preliminary data.</text>
</comment>
<gene>
    <name evidence="1" type="ORF">CCMP2556_LOCUS3118</name>
</gene>
<sequence>MTCCSGVVEPWRVENCQKALADYGSYVGGGTLFWLTSSATPDLCFQDAAYSFKELEDMSNKLQLCLVSVSVASEIGSLGKAVGGCAASKAQATVFSRHGPDLRQDNAEPVNMFTALRDENQADVAALWRVARSVHLVHMSVRIIDSSNQGTLLRASLECSAEGSLYTESSFLLYSRKLVNFLNATLGKTSRSLEKDLLWLQGNFPALRYGGQPINRAMLHAAQCVVGVFQDDPGATAAAAALVRLSLRRGPDVLSLQYTKMAQLASAVRR</sequence>
<organism evidence="1 2">
    <name type="scientific">Durusdinium trenchii</name>
    <dbReference type="NCBI Taxonomy" id="1381693"/>
    <lineage>
        <taxon>Eukaryota</taxon>
        <taxon>Sar</taxon>
        <taxon>Alveolata</taxon>
        <taxon>Dinophyceae</taxon>
        <taxon>Suessiales</taxon>
        <taxon>Symbiodiniaceae</taxon>
        <taxon>Durusdinium</taxon>
    </lineage>
</organism>
<dbReference type="Proteomes" id="UP001642484">
    <property type="component" value="Unassembled WGS sequence"/>
</dbReference>
<dbReference type="EMBL" id="CAXAMN010001192">
    <property type="protein sequence ID" value="CAK8993092.1"/>
    <property type="molecule type" value="Genomic_DNA"/>
</dbReference>
<keyword evidence="2" id="KW-1185">Reference proteome</keyword>
<name>A0ABP0HTT8_9DINO</name>
<proteinExistence type="predicted"/>
<feature type="non-terminal residue" evidence="1">
    <location>
        <position position="270"/>
    </location>
</feature>
<evidence type="ECO:0000313" key="2">
    <source>
        <dbReference type="Proteomes" id="UP001642484"/>
    </source>
</evidence>
<accession>A0ABP0HTT8</accession>
<reference evidence="1 2" key="1">
    <citation type="submission" date="2024-02" db="EMBL/GenBank/DDBJ databases">
        <authorList>
            <person name="Chen Y."/>
            <person name="Shah S."/>
            <person name="Dougan E. K."/>
            <person name="Thang M."/>
            <person name="Chan C."/>
        </authorList>
    </citation>
    <scope>NUCLEOTIDE SEQUENCE [LARGE SCALE GENOMIC DNA]</scope>
</reference>
<evidence type="ECO:0000313" key="1">
    <source>
        <dbReference type="EMBL" id="CAK8993092.1"/>
    </source>
</evidence>
<protein>
    <submittedName>
        <fullName evidence="1">Uncharacterized protein</fullName>
    </submittedName>
</protein>